<dbReference type="SUPFAM" id="SSF48179">
    <property type="entry name" value="6-phosphogluconate dehydrogenase C-terminal domain-like"/>
    <property type="match status" value="1"/>
</dbReference>
<dbReference type="Pfam" id="PF03807">
    <property type="entry name" value="F420_oxidored"/>
    <property type="match status" value="1"/>
</dbReference>
<keyword evidence="5" id="KW-1185">Reference proteome</keyword>
<organism evidence="4 5">
    <name type="scientific">Succinivibrio dextrinosolvens DSM 3072</name>
    <dbReference type="NCBI Taxonomy" id="1123324"/>
    <lineage>
        <taxon>Bacteria</taxon>
        <taxon>Pseudomonadati</taxon>
        <taxon>Pseudomonadota</taxon>
        <taxon>Gammaproteobacteria</taxon>
        <taxon>Aeromonadales</taxon>
        <taxon>Succinivibrionaceae</taxon>
        <taxon>Succinivibrio</taxon>
    </lineage>
</organism>
<dbReference type="Proteomes" id="UP000242432">
    <property type="component" value="Unassembled WGS sequence"/>
</dbReference>
<dbReference type="InterPro" id="IPR028939">
    <property type="entry name" value="P5C_Rdtase_cat_N"/>
</dbReference>
<dbReference type="InterPro" id="IPR008927">
    <property type="entry name" value="6-PGluconate_DH-like_C_sf"/>
</dbReference>
<protein>
    <submittedName>
        <fullName evidence="4">Predicted oxidoreductase, contains short-chain dehydrogenase (SDR) and DUF2520 domains</fullName>
    </submittedName>
</protein>
<evidence type="ECO:0000259" key="2">
    <source>
        <dbReference type="Pfam" id="PF03807"/>
    </source>
</evidence>
<name>A0A1T4VUT7_9GAMM</name>
<sequence>MRIGFVGAGKVGSSLALYFYSHQCEISGFYSKTEEHAVEIADKTESHAFTDINSLAKISDLLFITVPDDEIASVFREISSDNLKNTIVCHCSGSLTAKEVFGEDDNALNIRKISLHPLCAVDSKESHTEFEKVFFFLEGNHEATELMMDFLKSCSLNVRIISSDIKAKYHLAASVVSNQVVALINGGVELLEQCGFTKEDSLEALAPLIKGNIEHVLKNGPVQALTGPVQRGDVNTVSKHIRSLETYSDRLLYTLLSRKLLQIAKIKNPDRDFSKLDKYLSE</sequence>
<dbReference type="InterPro" id="IPR018931">
    <property type="entry name" value="DUF2520"/>
</dbReference>
<gene>
    <name evidence="4" type="ORF">SAMN02745213_02083</name>
</gene>
<dbReference type="PANTHER" id="PTHR40459">
    <property type="entry name" value="CONSERVED HYPOTHETICAL ALANINE AND LEUCINE RICH PROTEIN"/>
    <property type="match status" value="1"/>
</dbReference>
<dbReference type="InterPro" id="IPR036291">
    <property type="entry name" value="NAD(P)-bd_dom_sf"/>
</dbReference>
<evidence type="ECO:0000313" key="4">
    <source>
        <dbReference type="EMBL" id="SKA68774.1"/>
    </source>
</evidence>
<feature type="domain" description="DUF2520" evidence="3">
    <location>
        <begin position="134"/>
        <end position="259"/>
    </location>
</feature>
<evidence type="ECO:0000256" key="1">
    <source>
        <dbReference type="ARBA" id="ARBA00023002"/>
    </source>
</evidence>
<dbReference type="PANTHER" id="PTHR40459:SF1">
    <property type="entry name" value="CONSERVED HYPOTHETICAL ALANINE AND LEUCINE RICH PROTEIN"/>
    <property type="match status" value="1"/>
</dbReference>
<dbReference type="Gene3D" id="1.10.1040.20">
    <property type="entry name" value="ProC-like, C-terminal domain"/>
    <property type="match status" value="1"/>
</dbReference>
<proteinExistence type="predicted"/>
<evidence type="ECO:0000259" key="3">
    <source>
        <dbReference type="Pfam" id="PF10728"/>
    </source>
</evidence>
<evidence type="ECO:0000313" key="5">
    <source>
        <dbReference type="Proteomes" id="UP000242432"/>
    </source>
</evidence>
<dbReference type="AlphaFoldDB" id="A0A1T4VUT7"/>
<dbReference type="EMBL" id="FUXX01000050">
    <property type="protein sequence ID" value="SKA68774.1"/>
    <property type="molecule type" value="Genomic_DNA"/>
</dbReference>
<keyword evidence="1" id="KW-0560">Oxidoreductase</keyword>
<dbReference type="Pfam" id="PF10728">
    <property type="entry name" value="DUF2520"/>
    <property type="match status" value="1"/>
</dbReference>
<dbReference type="SUPFAM" id="SSF51735">
    <property type="entry name" value="NAD(P)-binding Rossmann-fold domains"/>
    <property type="match status" value="1"/>
</dbReference>
<accession>A0A1T4VUT7</accession>
<reference evidence="5" key="1">
    <citation type="submission" date="2017-02" db="EMBL/GenBank/DDBJ databases">
        <authorList>
            <person name="Varghese N."/>
            <person name="Submissions S."/>
        </authorList>
    </citation>
    <scope>NUCLEOTIDE SEQUENCE [LARGE SCALE GENOMIC DNA]</scope>
    <source>
        <strain evidence="5">DSM 3072</strain>
    </source>
</reference>
<dbReference type="Gene3D" id="3.40.50.720">
    <property type="entry name" value="NAD(P)-binding Rossmann-like Domain"/>
    <property type="match status" value="1"/>
</dbReference>
<dbReference type="GO" id="GO:0016491">
    <property type="term" value="F:oxidoreductase activity"/>
    <property type="evidence" value="ECO:0007669"/>
    <property type="project" value="UniProtKB-KW"/>
</dbReference>
<feature type="domain" description="Pyrroline-5-carboxylate reductase catalytic N-terminal" evidence="2">
    <location>
        <begin position="2"/>
        <end position="88"/>
    </location>
</feature>
<dbReference type="InterPro" id="IPR037108">
    <property type="entry name" value="TM1727-like_C_sf"/>
</dbReference>